<evidence type="ECO:0000313" key="2">
    <source>
        <dbReference type="EMBL" id="JAE19394.1"/>
    </source>
</evidence>
<evidence type="ECO:0000256" key="1">
    <source>
        <dbReference type="SAM" id="MobiDB-lite"/>
    </source>
</evidence>
<reference evidence="2" key="2">
    <citation type="journal article" date="2015" name="Data Brief">
        <title>Shoot transcriptome of the giant reed, Arundo donax.</title>
        <authorList>
            <person name="Barrero R.A."/>
            <person name="Guerrero F.D."/>
            <person name="Moolhuijzen P."/>
            <person name="Goolsby J.A."/>
            <person name="Tidwell J."/>
            <person name="Bellgard S.E."/>
            <person name="Bellgard M.I."/>
        </authorList>
    </citation>
    <scope>NUCLEOTIDE SEQUENCE</scope>
    <source>
        <tissue evidence="2">Shoot tissue taken approximately 20 cm above the soil surface</tissue>
    </source>
</reference>
<protein>
    <submittedName>
        <fullName evidence="2">Uncharacterized protein</fullName>
    </submittedName>
</protein>
<proteinExistence type="predicted"/>
<sequence length="90" mass="9949">MANEAGDLALLWTPPSRAAAVRSFEVSPPPMGPHPGHAHRRPQEWTPLRCRSMELRVANAACMLWQRGSRWRCPSPSRPAIGAVTPLSTR</sequence>
<dbReference type="EMBL" id="GBRH01178502">
    <property type="protein sequence ID" value="JAE19394.1"/>
    <property type="molecule type" value="Transcribed_RNA"/>
</dbReference>
<dbReference type="AlphaFoldDB" id="A0A0A9G7E9"/>
<reference evidence="2" key="1">
    <citation type="submission" date="2014-09" db="EMBL/GenBank/DDBJ databases">
        <authorList>
            <person name="Magalhaes I.L.F."/>
            <person name="Oliveira U."/>
            <person name="Santos F.R."/>
            <person name="Vidigal T.H.D.A."/>
            <person name="Brescovit A.D."/>
            <person name="Santos A.J."/>
        </authorList>
    </citation>
    <scope>NUCLEOTIDE SEQUENCE</scope>
    <source>
        <tissue evidence="2">Shoot tissue taken approximately 20 cm above the soil surface</tissue>
    </source>
</reference>
<name>A0A0A9G7E9_ARUDO</name>
<organism evidence="2">
    <name type="scientific">Arundo donax</name>
    <name type="common">Giant reed</name>
    <name type="synonym">Donax arundinaceus</name>
    <dbReference type="NCBI Taxonomy" id="35708"/>
    <lineage>
        <taxon>Eukaryota</taxon>
        <taxon>Viridiplantae</taxon>
        <taxon>Streptophyta</taxon>
        <taxon>Embryophyta</taxon>
        <taxon>Tracheophyta</taxon>
        <taxon>Spermatophyta</taxon>
        <taxon>Magnoliopsida</taxon>
        <taxon>Liliopsida</taxon>
        <taxon>Poales</taxon>
        <taxon>Poaceae</taxon>
        <taxon>PACMAD clade</taxon>
        <taxon>Arundinoideae</taxon>
        <taxon>Arundineae</taxon>
        <taxon>Arundo</taxon>
    </lineage>
</organism>
<feature type="region of interest" description="Disordered" evidence="1">
    <location>
        <begin position="24"/>
        <end position="43"/>
    </location>
</feature>
<accession>A0A0A9G7E9</accession>